<dbReference type="Proteomes" id="UP000075666">
    <property type="component" value="Unassembled WGS sequence"/>
</dbReference>
<dbReference type="EMBL" id="LQYN01000170">
    <property type="protein sequence ID" value="KYC84144.1"/>
    <property type="molecule type" value="Genomic_DNA"/>
</dbReference>
<comment type="caution">
    <text evidence="1">The sequence shown here is derived from an EMBL/GenBank/DDBJ whole genome shotgun (WGS) entry which is preliminary data.</text>
</comment>
<accession>A0A150KJA2</accession>
<keyword evidence="2" id="KW-1185">Reference proteome</keyword>
<gene>
    <name evidence="1" type="ORF">B4102_4220</name>
</gene>
<name>A0A150KJA2_9BACI</name>
<proteinExistence type="predicted"/>
<organism evidence="1 2">
    <name type="scientific">Heyndrickxia sporothermodurans</name>
    <dbReference type="NCBI Taxonomy" id="46224"/>
    <lineage>
        <taxon>Bacteria</taxon>
        <taxon>Bacillati</taxon>
        <taxon>Bacillota</taxon>
        <taxon>Bacilli</taxon>
        <taxon>Bacillales</taxon>
        <taxon>Bacillaceae</taxon>
        <taxon>Heyndrickxia</taxon>
    </lineage>
</organism>
<evidence type="ECO:0000313" key="2">
    <source>
        <dbReference type="Proteomes" id="UP000075666"/>
    </source>
</evidence>
<dbReference type="AlphaFoldDB" id="A0A150KJA2"/>
<reference evidence="1 2" key="1">
    <citation type="submission" date="2016-01" db="EMBL/GenBank/DDBJ databases">
        <title>Genome Sequences of Twelve Sporeforming Bacillus Species Isolated from Foods.</title>
        <authorList>
            <person name="Berendsen E.M."/>
            <person name="Wells-Bennik M.H."/>
            <person name="Krawcyk A.O."/>
            <person name="De Jong A."/>
            <person name="Holsappel S."/>
            <person name="Eijlander R.T."/>
            <person name="Kuipers O.P."/>
        </authorList>
    </citation>
    <scope>NUCLEOTIDE SEQUENCE [LARGE SCALE GENOMIC DNA]</scope>
    <source>
        <strain evidence="1 2">B4102</strain>
    </source>
</reference>
<dbReference type="PATRIC" id="fig|46224.3.peg.2267"/>
<evidence type="ECO:0000313" key="1">
    <source>
        <dbReference type="EMBL" id="KYC84144.1"/>
    </source>
</evidence>
<sequence length="43" mass="4643">MSKGSAKQNSGVAGSFDLVPGEILHKGYIGQYVYLNKKMQGIQ</sequence>
<protein>
    <submittedName>
        <fullName evidence="1">Uncharacterized protein</fullName>
    </submittedName>
</protein>